<keyword evidence="6" id="KW-0061">Asparagine biosynthesis</keyword>
<dbReference type="PANTHER" id="PTHR43284:SF1">
    <property type="entry name" value="ASPARAGINE SYNTHETASE"/>
    <property type="match status" value="1"/>
</dbReference>
<evidence type="ECO:0000256" key="1">
    <source>
        <dbReference type="ARBA" id="ARBA00005187"/>
    </source>
</evidence>
<organism evidence="11 12">
    <name type="scientific">Brevibacterium casei</name>
    <dbReference type="NCBI Taxonomy" id="33889"/>
    <lineage>
        <taxon>Bacteria</taxon>
        <taxon>Bacillati</taxon>
        <taxon>Actinomycetota</taxon>
        <taxon>Actinomycetes</taxon>
        <taxon>Micrococcales</taxon>
        <taxon>Brevibacteriaceae</taxon>
        <taxon>Brevibacterium</taxon>
    </lineage>
</organism>
<dbReference type="NCBIfam" id="TIGR01536">
    <property type="entry name" value="asn_synth_AEB"/>
    <property type="match status" value="1"/>
</dbReference>
<name>A0A7T2TGX8_9MICO</name>
<dbReference type="InterPro" id="IPR001962">
    <property type="entry name" value="Asn_synthase"/>
</dbReference>
<comment type="catalytic activity">
    <reaction evidence="8">
        <text>L-aspartate + L-glutamine + ATP + H2O = L-asparagine + L-glutamate + AMP + diphosphate + H(+)</text>
        <dbReference type="Rhea" id="RHEA:12228"/>
        <dbReference type="ChEBI" id="CHEBI:15377"/>
        <dbReference type="ChEBI" id="CHEBI:15378"/>
        <dbReference type="ChEBI" id="CHEBI:29985"/>
        <dbReference type="ChEBI" id="CHEBI:29991"/>
        <dbReference type="ChEBI" id="CHEBI:30616"/>
        <dbReference type="ChEBI" id="CHEBI:33019"/>
        <dbReference type="ChEBI" id="CHEBI:58048"/>
        <dbReference type="ChEBI" id="CHEBI:58359"/>
        <dbReference type="ChEBI" id="CHEBI:456215"/>
        <dbReference type="EC" id="6.3.5.4"/>
    </reaction>
</comment>
<dbReference type="GO" id="GO:0004066">
    <property type="term" value="F:asparagine synthase (glutamine-hydrolyzing) activity"/>
    <property type="evidence" value="ECO:0007669"/>
    <property type="project" value="UniProtKB-EC"/>
</dbReference>
<evidence type="ECO:0000256" key="8">
    <source>
        <dbReference type="ARBA" id="ARBA00048741"/>
    </source>
</evidence>
<dbReference type="Pfam" id="PF13537">
    <property type="entry name" value="GATase_7"/>
    <property type="match status" value="1"/>
</dbReference>
<comment type="similarity">
    <text evidence="2">Belongs to the asparagine synthetase family.</text>
</comment>
<accession>A0A7T2TGX8</accession>
<keyword evidence="7" id="KW-0315">Glutamine amidotransferase</keyword>
<dbReference type="EC" id="6.3.5.4" evidence="3"/>
<dbReference type="Gene3D" id="3.40.50.620">
    <property type="entry name" value="HUPs"/>
    <property type="match status" value="1"/>
</dbReference>
<dbReference type="Pfam" id="PF00733">
    <property type="entry name" value="Asn_synthase"/>
    <property type="match status" value="1"/>
</dbReference>
<dbReference type="InterPro" id="IPR033738">
    <property type="entry name" value="AsnB_N"/>
</dbReference>
<dbReference type="CDD" id="cd01991">
    <property type="entry name" value="Asn_synthase_B_C"/>
    <property type="match status" value="1"/>
</dbReference>
<evidence type="ECO:0000256" key="2">
    <source>
        <dbReference type="ARBA" id="ARBA00005752"/>
    </source>
</evidence>
<gene>
    <name evidence="11" type="primary">asnB</name>
    <name evidence="11" type="ORF">I6G59_16685</name>
</gene>
<keyword evidence="4" id="KW-0547">Nucleotide-binding</keyword>
<feature type="site" description="Important for beta-aspartyl-AMP intermediate formation" evidence="9">
    <location>
        <position position="378"/>
    </location>
</feature>
<evidence type="ECO:0000313" key="12">
    <source>
        <dbReference type="Proteomes" id="UP000594979"/>
    </source>
</evidence>
<dbReference type="GO" id="GO:0005524">
    <property type="term" value="F:ATP binding"/>
    <property type="evidence" value="ECO:0007669"/>
    <property type="project" value="UniProtKB-KW"/>
</dbReference>
<dbReference type="InterPro" id="IPR051786">
    <property type="entry name" value="ASN_synthetase/amidase"/>
</dbReference>
<proteinExistence type="inferred from homology"/>
<reference evidence="11 12" key="1">
    <citation type="submission" date="2020-12" db="EMBL/GenBank/DDBJ databases">
        <title>FDA dAtabase for Regulatory Grade micrObial Sequences (FDA-ARGOS): Supporting development and validation of Infectious Disease Dx tests.</title>
        <authorList>
            <person name="Sproer C."/>
            <person name="Gronow S."/>
            <person name="Severitt S."/>
            <person name="Schroder I."/>
            <person name="Tallon L."/>
            <person name="Sadzewicz L."/>
            <person name="Zhao X."/>
            <person name="Boylan J."/>
            <person name="Ott S."/>
            <person name="Bowen H."/>
            <person name="Vavikolanu K."/>
            <person name="Mehta A."/>
            <person name="Aluvathingal J."/>
            <person name="Nadendla S."/>
            <person name="Lowell S."/>
            <person name="Myers T."/>
            <person name="Yan Y."/>
            <person name="Sichtig H."/>
        </authorList>
    </citation>
    <scope>NUCLEOTIDE SEQUENCE [LARGE SCALE GENOMIC DNA]</scope>
    <source>
        <strain evidence="11 12">FDAARGOS_902</strain>
    </source>
</reference>
<dbReference type="PROSITE" id="PS51278">
    <property type="entry name" value="GATASE_TYPE_2"/>
    <property type="match status" value="1"/>
</dbReference>
<sequence>MSGIVGWFAPNRSLNNDTNTTVIDTMTNTLTHRGPGGIRTWADQQVALGATSIAAGTPDAIMPVAHLGQRTVAVTFDGQLLNREDLDRTLPTDGLNLPRTQASIVLRAYLRWGPELVDHLRGSYAFAVWDSQSRSLLLVRDRLGVKPLYIHEAGGEILFASEIKGLLANPAVPRRVTADGLREVFEMTKTPGQAVFDTIEELEPGHLLIASPDGIRTRRYWKIEAREHTDDLDTTISRTRELLDDVIAQQISGDANLGSMVSGGLDSSLITAIATKLRGNADPLETFSVDFAQHTAEFIPDPVRGTPDAPFVEELVNTVGTHHHSIVIPSSNMADPDLRERVVSTLDLPPAFWGDMYPSLYLFFEQVKARVDVTLSGESADEVFSGYRWFHDPAAVQAETFPWLTSVTGKYFDGKPLLDKAFLSSLSLEQFVKDSYQTALDETPTLDSDSEVDRRMRQMSYVNLTRFVQSLLDRMDRMSQVHALDVLAPFADHRIVEYAFNIPWELKAFDGREKSILRAATKDVVPTSILERQKSPYPSTQDPSYEAELRRQLNDIANDTNSPVLPLLDKSAITELLSTPLGEVSPMYDRMGTELVVGLNTWLKQYDVEIHA</sequence>
<evidence type="ECO:0000256" key="9">
    <source>
        <dbReference type="PIRSR" id="PIRSR001589-3"/>
    </source>
</evidence>
<keyword evidence="6" id="KW-0028">Amino-acid biosynthesis</keyword>
<dbReference type="SUPFAM" id="SSF52402">
    <property type="entry name" value="Adenine nucleotide alpha hydrolases-like"/>
    <property type="match status" value="1"/>
</dbReference>
<dbReference type="RefSeq" id="WP_197931942.1">
    <property type="nucleotide sequence ID" value="NZ_CP065682.1"/>
</dbReference>
<dbReference type="PIRSF" id="PIRSF001589">
    <property type="entry name" value="Asn_synthetase_glu-h"/>
    <property type="match status" value="1"/>
</dbReference>
<feature type="domain" description="Glutamine amidotransferase type-2" evidence="10">
    <location>
        <begin position="2"/>
        <end position="213"/>
    </location>
</feature>
<evidence type="ECO:0000313" key="11">
    <source>
        <dbReference type="EMBL" id="QPS33539.1"/>
    </source>
</evidence>
<protein>
    <recommendedName>
        <fullName evidence="3">asparagine synthase (glutamine-hydrolyzing)</fullName>
        <ecNumber evidence="3">6.3.5.4</ecNumber>
    </recommendedName>
</protein>
<evidence type="ECO:0000256" key="6">
    <source>
        <dbReference type="ARBA" id="ARBA00022888"/>
    </source>
</evidence>
<dbReference type="Gene3D" id="3.60.20.10">
    <property type="entry name" value="Glutamine Phosphoribosylpyrophosphate, subunit 1, domain 1"/>
    <property type="match status" value="1"/>
</dbReference>
<keyword evidence="11" id="KW-0436">Ligase</keyword>
<dbReference type="AlphaFoldDB" id="A0A7T2TGX8"/>
<evidence type="ECO:0000256" key="5">
    <source>
        <dbReference type="ARBA" id="ARBA00022840"/>
    </source>
</evidence>
<dbReference type="KEGG" id="bcau:I6G59_16685"/>
<dbReference type="GO" id="GO:0006529">
    <property type="term" value="P:asparagine biosynthetic process"/>
    <property type="evidence" value="ECO:0007669"/>
    <property type="project" value="UniProtKB-KW"/>
</dbReference>
<comment type="pathway">
    <text evidence="1">Amino-acid biosynthesis; L-asparagine biosynthesis; L-asparagine from L-aspartate (L-Gln route): step 1/1.</text>
</comment>
<dbReference type="GO" id="GO:0005829">
    <property type="term" value="C:cytosol"/>
    <property type="evidence" value="ECO:0007669"/>
    <property type="project" value="TreeGrafter"/>
</dbReference>
<dbReference type="Proteomes" id="UP000594979">
    <property type="component" value="Chromosome"/>
</dbReference>
<dbReference type="InterPro" id="IPR017932">
    <property type="entry name" value="GATase_2_dom"/>
</dbReference>
<keyword evidence="5" id="KW-0067">ATP-binding</keyword>
<evidence type="ECO:0000256" key="4">
    <source>
        <dbReference type="ARBA" id="ARBA00022741"/>
    </source>
</evidence>
<evidence type="ECO:0000256" key="7">
    <source>
        <dbReference type="ARBA" id="ARBA00022962"/>
    </source>
</evidence>
<dbReference type="SUPFAM" id="SSF56235">
    <property type="entry name" value="N-terminal nucleophile aminohydrolases (Ntn hydrolases)"/>
    <property type="match status" value="1"/>
</dbReference>
<evidence type="ECO:0000256" key="3">
    <source>
        <dbReference type="ARBA" id="ARBA00012737"/>
    </source>
</evidence>
<dbReference type="PANTHER" id="PTHR43284">
    <property type="entry name" value="ASPARAGINE SYNTHETASE (GLUTAMINE-HYDROLYZING)"/>
    <property type="match status" value="1"/>
</dbReference>
<dbReference type="InterPro" id="IPR006426">
    <property type="entry name" value="Asn_synth_AEB"/>
</dbReference>
<dbReference type="CDD" id="cd00712">
    <property type="entry name" value="AsnB"/>
    <property type="match status" value="1"/>
</dbReference>
<evidence type="ECO:0000259" key="10">
    <source>
        <dbReference type="PROSITE" id="PS51278"/>
    </source>
</evidence>
<dbReference type="InterPro" id="IPR014729">
    <property type="entry name" value="Rossmann-like_a/b/a_fold"/>
</dbReference>
<dbReference type="InterPro" id="IPR029055">
    <property type="entry name" value="Ntn_hydrolases_N"/>
</dbReference>
<dbReference type="EMBL" id="CP065682">
    <property type="protein sequence ID" value="QPS33539.1"/>
    <property type="molecule type" value="Genomic_DNA"/>
</dbReference>